<evidence type="ECO:0000313" key="4">
    <source>
        <dbReference type="Proteomes" id="UP000293995"/>
    </source>
</evidence>
<feature type="transmembrane region" description="Helical" evidence="2">
    <location>
        <begin position="198"/>
        <end position="216"/>
    </location>
</feature>
<name>A0A4P6EG06_9MICO</name>
<dbReference type="Proteomes" id="UP000293995">
    <property type="component" value="Chromosome"/>
</dbReference>
<evidence type="ECO:0008006" key="5">
    <source>
        <dbReference type="Google" id="ProtNLM"/>
    </source>
</evidence>
<dbReference type="OrthoDB" id="3683589at2"/>
<protein>
    <recommendedName>
        <fullName evidence="5">DUF624 domain-containing protein</fullName>
    </recommendedName>
</protein>
<dbReference type="EMBL" id="CP035494">
    <property type="protein sequence ID" value="QAY59067.1"/>
    <property type="molecule type" value="Genomic_DNA"/>
</dbReference>
<reference evidence="3 4" key="1">
    <citation type="submission" date="2019-01" db="EMBL/GenBank/DDBJ databases">
        <title>Genome sequencing of strain DFW100M-13.</title>
        <authorList>
            <person name="Heo J."/>
            <person name="Kim S.-J."/>
            <person name="Kim J.-S."/>
            <person name="Hong S.-B."/>
            <person name="Kwon S.-W."/>
        </authorList>
    </citation>
    <scope>NUCLEOTIDE SEQUENCE [LARGE SCALE GENOMIC DNA]</scope>
    <source>
        <strain evidence="3 4">DFW100M-13</strain>
    </source>
</reference>
<dbReference type="AlphaFoldDB" id="A0A4P6EG06"/>
<keyword evidence="2" id="KW-0812">Transmembrane</keyword>
<keyword evidence="2" id="KW-0472">Membrane</keyword>
<sequence>MSLATARRRERTARRRDRDGSGPTVGDGPIARFPGATGAFALLGEVLMTGMLITLVALPIVTAPTALAAGIRHLRRYVAADDSRLAHFWADVRSGIVPGLGVGVGAVVIAVLLAADIRVATIAELPGAWLVGAFGWVALAVLAGALLLIAGAWSPELGWRGAVRVAPRLVARDPLGAVYLLVTVGVVAVVTWMLTPLLVAIIGCAALAVVAVPVRGRRRGADASR</sequence>
<evidence type="ECO:0000256" key="2">
    <source>
        <dbReference type="SAM" id="Phobius"/>
    </source>
</evidence>
<organism evidence="3 4">
    <name type="scientific">Microbacterium protaetiae</name>
    <dbReference type="NCBI Taxonomy" id="2509458"/>
    <lineage>
        <taxon>Bacteria</taxon>
        <taxon>Bacillati</taxon>
        <taxon>Actinomycetota</taxon>
        <taxon>Actinomycetes</taxon>
        <taxon>Micrococcales</taxon>
        <taxon>Microbacteriaceae</taxon>
        <taxon>Microbacterium</taxon>
    </lineage>
</organism>
<evidence type="ECO:0000313" key="3">
    <source>
        <dbReference type="EMBL" id="QAY59067.1"/>
    </source>
</evidence>
<dbReference type="RefSeq" id="WP_129385892.1">
    <property type="nucleotide sequence ID" value="NZ_CP035494.1"/>
</dbReference>
<keyword evidence="2" id="KW-1133">Transmembrane helix</keyword>
<keyword evidence="4" id="KW-1185">Reference proteome</keyword>
<feature type="compositionally biased region" description="Basic residues" evidence="1">
    <location>
        <begin position="1"/>
        <end position="15"/>
    </location>
</feature>
<feature type="transmembrane region" description="Helical" evidence="2">
    <location>
        <begin position="127"/>
        <end position="153"/>
    </location>
</feature>
<feature type="transmembrane region" description="Helical" evidence="2">
    <location>
        <begin position="95"/>
        <end position="115"/>
    </location>
</feature>
<feature type="transmembrane region" description="Helical" evidence="2">
    <location>
        <begin position="52"/>
        <end position="74"/>
    </location>
</feature>
<evidence type="ECO:0000256" key="1">
    <source>
        <dbReference type="SAM" id="MobiDB-lite"/>
    </source>
</evidence>
<accession>A0A4P6EG06</accession>
<feature type="region of interest" description="Disordered" evidence="1">
    <location>
        <begin position="1"/>
        <end position="28"/>
    </location>
</feature>
<gene>
    <name evidence="3" type="ORF">ET475_03030</name>
</gene>
<feature type="transmembrane region" description="Helical" evidence="2">
    <location>
        <begin position="174"/>
        <end position="192"/>
    </location>
</feature>
<proteinExistence type="predicted"/>
<dbReference type="KEGG" id="mprt:ET475_03030"/>